<dbReference type="WBParaSite" id="nRc.2.0.1.t36711-RA">
    <property type="protein sequence ID" value="nRc.2.0.1.t36711-RA"/>
    <property type="gene ID" value="nRc.2.0.1.g36711"/>
</dbReference>
<dbReference type="AlphaFoldDB" id="A0A915KFC9"/>
<evidence type="ECO:0000313" key="1">
    <source>
        <dbReference type="Proteomes" id="UP000887565"/>
    </source>
</evidence>
<reference evidence="2" key="1">
    <citation type="submission" date="2022-11" db="UniProtKB">
        <authorList>
            <consortium name="WormBaseParasite"/>
        </authorList>
    </citation>
    <scope>IDENTIFICATION</scope>
</reference>
<sequence length="88" mass="9922">MSEIYDFVLKTSGNAERLMPYWITFSKRPELYTGQREAIGTDETVIYGVTIGKPANWVIHGVTIGKSCDHQRSDGQHKLNQACNALYT</sequence>
<evidence type="ECO:0000313" key="2">
    <source>
        <dbReference type="WBParaSite" id="nRc.2.0.1.t36711-RA"/>
    </source>
</evidence>
<proteinExistence type="predicted"/>
<dbReference type="Proteomes" id="UP000887565">
    <property type="component" value="Unplaced"/>
</dbReference>
<keyword evidence="1" id="KW-1185">Reference proteome</keyword>
<name>A0A915KFC9_ROMCU</name>
<protein>
    <submittedName>
        <fullName evidence="2">Transposase</fullName>
    </submittedName>
</protein>
<accession>A0A915KFC9</accession>
<organism evidence="1 2">
    <name type="scientific">Romanomermis culicivorax</name>
    <name type="common">Nematode worm</name>
    <dbReference type="NCBI Taxonomy" id="13658"/>
    <lineage>
        <taxon>Eukaryota</taxon>
        <taxon>Metazoa</taxon>
        <taxon>Ecdysozoa</taxon>
        <taxon>Nematoda</taxon>
        <taxon>Enoplea</taxon>
        <taxon>Dorylaimia</taxon>
        <taxon>Mermithida</taxon>
        <taxon>Mermithoidea</taxon>
        <taxon>Mermithidae</taxon>
        <taxon>Romanomermis</taxon>
    </lineage>
</organism>